<accession>A0A2A9NFC7</accession>
<gene>
    <name evidence="1" type="ORF">AMATHDRAFT_70102</name>
</gene>
<organism evidence="1 2">
    <name type="scientific">Amanita thiersii Skay4041</name>
    <dbReference type="NCBI Taxonomy" id="703135"/>
    <lineage>
        <taxon>Eukaryota</taxon>
        <taxon>Fungi</taxon>
        <taxon>Dikarya</taxon>
        <taxon>Basidiomycota</taxon>
        <taxon>Agaricomycotina</taxon>
        <taxon>Agaricomycetes</taxon>
        <taxon>Agaricomycetidae</taxon>
        <taxon>Agaricales</taxon>
        <taxon>Pluteineae</taxon>
        <taxon>Amanitaceae</taxon>
        <taxon>Amanita</taxon>
    </lineage>
</organism>
<keyword evidence="2" id="KW-1185">Reference proteome</keyword>
<dbReference type="EMBL" id="KZ302205">
    <property type="protein sequence ID" value="PFH46343.1"/>
    <property type="molecule type" value="Genomic_DNA"/>
</dbReference>
<evidence type="ECO:0000313" key="1">
    <source>
        <dbReference type="EMBL" id="PFH46343.1"/>
    </source>
</evidence>
<proteinExistence type="predicted"/>
<evidence type="ECO:0000313" key="2">
    <source>
        <dbReference type="Proteomes" id="UP000242287"/>
    </source>
</evidence>
<sequence length="51" mass="5697">MRDFNSICSVYAKRKKRQNVKLEPSGGWAETMGAVETPGVVHSWTGTRSRS</sequence>
<reference evidence="1 2" key="1">
    <citation type="submission" date="2014-02" db="EMBL/GenBank/DDBJ databases">
        <title>Transposable element dynamics among asymbiotic and ectomycorrhizal Amanita fungi.</title>
        <authorList>
            <consortium name="DOE Joint Genome Institute"/>
            <person name="Hess J."/>
            <person name="Skrede I."/>
            <person name="Wolfe B."/>
            <person name="LaButti K."/>
            <person name="Ohm R.A."/>
            <person name="Grigoriev I.V."/>
            <person name="Pringle A."/>
        </authorList>
    </citation>
    <scope>NUCLEOTIDE SEQUENCE [LARGE SCALE GENOMIC DNA]</scope>
    <source>
        <strain evidence="1 2">SKay4041</strain>
    </source>
</reference>
<dbReference type="AlphaFoldDB" id="A0A2A9NFC7"/>
<protein>
    <submittedName>
        <fullName evidence="1">Uncharacterized protein</fullName>
    </submittedName>
</protein>
<dbReference type="Proteomes" id="UP000242287">
    <property type="component" value="Unassembled WGS sequence"/>
</dbReference>
<name>A0A2A9NFC7_9AGAR</name>